<dbReference type="SUPFAM" id="SSF46689">
    <property type="entry name" value="Homeodomain-like"/>
    <property type="match status" value="1"/>
</dbReference>
<dbReference type="EMBL" id="DXDC01000214">
    <property type="protein sequence ID" value="HIY66079.1"/>
    <property type="molecule type" value="Genomic_DNA"/>
</dbReference>
<reference evidence="4" key="2">
    <citation type="submission" date="2021-04" db="EMBL/GenBank/DDBJ databases">
        <authorList>
            <person name="Gilroy R."/>
        </authorList>
    </citation>
    <scope>NUCLEOTIDE SEQUENCE</scope>
    <source>
        <strain evidence="4">ChiGjej1B1-98</strain>
    </source>
</reference>
<evidence type="ECO:0000256" key="1">
    <source>
        <dbReference type="ARBA" id="ARBA00023125"/>
    </source>
</evidence>
<keyword evidence="1 2" id="KW-0238">DNA-binding</keyword>
<evidence type="ECO:0000313" key="4">
    <source>
        <dbReference type="EMBL" id="HIY66079.1"/>
    </source>
</evidence>
<evidence type="ECO:0000313" key="5">
    <source>
        <dbReference type="Proteomes" id="UP000824005"/>
    </source>
</evidence>
<dbReference type="Pfam" id="PF00440">
    <property type="entry name" value="TetR_N"/>
    <property type="match status" value="1"/>
</dbReference>
<reference evidence="4" key="1">
    <citation type="journal article" date="2021" name="PeerJ">
        <title>Extensive microbial diversity within the chicken gut microbiome revealed by metagenomics and culture.</title>
        <authorList>
            <person name="Gilroy R."/>
            <person name="Ravi A."/>
            <person name="Getino M."/>
            <person name="Pursley I."/>
            <person name="Horton D.L."/>
            <person name="Alikhan N.F."/>
            <person name="Baker D."/>
            <person name="Gharbi K."/>
            <person name="Hall N."/>
            <person name="Watson M."/>
            <person name="Adriaenssens E.M."/>
            <person name="Foster-Nyarko E."/>
            <person name="Jarju S."/>
            <person name="Secka A."/>
            <person name="Antonio M."/>
            <person name="Oren A."/>
            <person name="Chaudhuri R.R."/>
            <person name="La Ragione R."/>
            <person name="Hildebrand F."/>
            <person name="Pallen M.J."/>
        </authorList>
    </citation>
    <scope>NUCLEOTIDE SEQUENCE</scope>
    <source>
        <strain evidence="4">ChiGjej1B1-98</strain>
    </source>
</reference>
<sequence>MPTKDDWIAAGLDALAEGGEGAIRVDRLAAQLGVTKGSFHHHFRGAAALRAEVLESFRQSREELAKDIGRGVDDMSADEALEYLATLIARVPDDRLDRAVRSWALVDEQARAAQDDIDAQQLAALEAIWRRIVPGEHARTAALIPFLALVGASATTAVDREDIEAVLRMLAQEAHHVPNIIARL</sequence>
<dbReference type="AlphaFoldDB" id="A0A9D2C9P8"/>
<evidence type="ECO:0000259" key="3">
    <source>
        <dbReference type="PROSITE" id="PS50977"/>
    </source>
</evidence>
<dbReference type="Gene3D" id="1.10.357.10">
    <property type="entry name" value="Tetracycline Repressor, domain 2"/>
    <property type="match status" value="1"/>
</dbReference>
<comment type="caution">
    <text evidence="4">The sequence shown here is derived from an EMBL/GenBank/DDBJ whole genome shotgun (WGS) entry which is preliminary data.</text>
</comment>
<protein>
    <submittedName>
        <fullName evidence="4">TetR/AcrR family transcriptional regulator</fullName>
    </submittedName>
</protein>
<feature type="domain" description="HTH tetR-type" evidence="3">
    <location>
        <begin position="1"/>
        <end position="61"/>
    </location>
</feature>
<feature type="DNA-binding region" description="H-T-H motif" evidence="2">
    <location>
        <begin position="24"/>
        <end position="43"/>
    </location>
</feature>
<dbReference type="InterPro" id="IPR009057">
    <property type="entry name" value="Homeodomain-like_sf"/>
</dbReference>
<organism evidence="4 5">
    <name type="scientific">Candidatus Agrococcus pullicola</name>
    <dbReference type="NCBI Taxonomy" id="2838429"/>
    <lineage>
        <taxon>Bacteria</taxon>
        <taxon>Bacillati</taxon>
        <taxon>Actinomycetota</taxon>
        <taxon>Actinomycetes</taxon>
        <taxon>Micrococcales</taxon>
        <taxon>Microbacteriaceae</taxon>
        <taxon>Agrococcus</taxon>
    </lineage>
</organism>
<gene>
    <name evidence="4" type="ORF">H9830_07365</name>
</gene>
<dbReference type="GO" id="GO:0003677">
    <property type="term" value="F:DNA binding"/>
    <property type="evidence" value="ECO:0007669"/>
    <property type="project" value="UniProtKB-UniRule"/>
</dbReference>
<dbReference type="Proteomes" id="UP000824005">
    <property type="component" value="Unassembled WGS sequence"/>
</dbReference>
<dbReference type="InterPro" id="IPR001647">
    <property type="entry name" value="HTH_TetR"/>
</dbReference>
<proteinExistence type="predicted"/>
<accession>A0A9D2C9P8</accession>
<evidence type="ECO:0000256" key="2">
    <source>
        <dbReference type="PROSITE-ProRule" id="PRU00335"/>
    </source>
</evidence>
<name>A0A9D2C9P8_9MICO</name>
<dbReference type="PROSITE" id="PS50977">
    <property type="entry name" value="HTH_TETR_2"/>
    <property type="match status" value="1"/>
</dbReference>